<evidence type="ECO:0008006" key="5">
    <source>
        <dbReference type="Google" id="ProtNLM"/>
    </source>
</evidence>
<dbReference type="Proteomes" id="UP000271974">
    <property type="component" value="Unassembled WGS sequence"/>
</dbReference>
<dbReference type="GO" id="GO:0016192">
    <property type="term" value="P:vesicle-mediated transport"/>
    <property type="evidence" value="ECO:0007669"/>
    <property type="project" value="InterPro"/>
</dbReference>
<dbReference type="InterPro" id="IPR043988">
    <property type="entry name" value="CCZ1/INTU_longin_2"/>
</dbReference>
<dbReference type="GO" id="GO:0060271">
    <property type="term" value="P:cilium assembly"/>
    <property type="evidence" value="ECO:0007669"/>
    <property type="project" value="InterPro"/>
</dbReference>
<dbReference type="InterPro" id="IPR039151">
    <property type="entry name" value="INTU"/>
</dbReference>
<reference evidence="3 4" key="1">
    <citation type="submission" date="2019-01" db="EMBL/GenBank/DDBJ databases">
        <title>A draft genome assembly of the solar-powered sea slug Elysia chlorotica.</title>
        <authorList>
            <person name="Cai H."/>
            <person name="Li Q."/>
            <person name="Fang X."/>
            <person name="Li J."/>
            <person name="Curtis N.E."/>
            <person name="Altenburger A."/>
            <person name="Shibata T."/>
            <person name="Feng M."/>
            <person name="Maeda T."/>
            <person name="Schwartz J.A."/>
            <person name="Shigenobu S."/>
            <person name="Lundholm N."/>
            <person name="Nishiyama T."/>
            <person name="Yang H."/>
            <person name="Hasebe M."/>
            <person name="Li S."/>
            <person name="Pierce S.K."/>
            <person name="Wang J."/>
        </authorList>
    </citation>
    <scope>NUCLEOTIDE SEQUENCE [LARGE SCALE GENOMIC DNA]</scope>
    <source>
        <strain evidence="3">EC2010</strain>
        <tissue evidence="3">Whole organism of an adult</tissue>
    </source>
</reference>
<dbReference type="EMBL" id="RQTK01000540">
    <property type="protein sequence ID" value="RUS77962.1"/>
    <property type="molecule type" value="Genomic_DNA"/>
</dbReference>
<dbReference type="GO" id="GO:0007399">
    <property type="term" value="P:nervous system development"/>
    <property type="evidence" value="ECO:0007669"/>
    <property type="project" value="TreeGrafter"/>
</dbReference>
<dbReference type="PANTHER" id="PTHR21082:SF4">
    <property type="entry name" value="PROTEIN INTURNED"/>
    <property type="match status" value="1"/>
</dbReference>
<dbReference type="GO" id="GO:0005737">
    <property type="term" value="C:cytoplasm"/>
    <property type="evidence" value="ECO:0007669"/>
    <property type="project" value="TreeGrafter"/>
</dbReference>
<dbReference type="GO" id="GO:0005929">
    <property type="term" value="C:cilium"/>
    <property type="evidence" value="ECO:0007669"/>
    <property type="project" value="TreeGrafter"/>
</dbReference>
<sequence>ISSTTIVVDECTIHVAYLQEGSDILVIAIPASYLPLCQLNSMLTEFSRLLRLLFGSVEAAFTSTHGSNQTLINAVLSYMFRQVKSAAVSPASPHSPLLTSPLSSVGVNEKGEHNSHSDARPFVRFSQHVSAMILPDEISMVVEKSMSEFESSDFADMSEVHYGCRRQFTVLGSAFFYCGQLIGSHLAREDLRDVHLYVQSLGLLDLSVRCSLAQLVAWREIHPTRQCHDVAEINNSFGYSEPNARWCLLVLGLKHGLFCCLLESIGPGPLRQAVLSPDVFYVEQAKACLLQLQTPQLVAAYNIRISKESQSAVAKSDYCATYVHTNGEKTKGRKLIQEDAESRLDRWPLKVQDNHNTGSENPYRSPRRGKMYPVSNDGDNISAMSLTPDMLSLPTLHKLSTTRHPALYQYCCLDGLEGTVIAGSDRDTLPSIFHGVIVHNFYRRCRDIHQFFQNHADNSPPKSRCKEIDEEGYDNVNFDPHLSGMKEHGVLMTFNRNRQDSEGKGQELLEYWVVGRRIKRPCVKEVFMCFHVSASQSMIELAFRLSFGAPS</sequence>
<evidence type="ECO:0000313" key="4">
    <source>
        <dbReference type="Proteomes" id="UP000271974"/>
    </source>
</evidence>
<dbReference type="Pfam" id="PF19033">
    <property type="entry name" value="Intu_longin_3"/>
    <property type="match status" value="1"/>
</dbReference>
<accession>A0A3S0ZFW9</accession>
<protein>
    <recommendedName>
        <fullName evidence="5">CCZ1/INTU/HSP4 first Longin domain-containing protein</fullName>
    </recommendedName>
</protein>
<name>A0A3S0ZFW9_ELYCH</name>
<dbReference type="STRING" id="188477.A0A3S0ZFW9"/>
<comment type="caution">
    <text evidence="3">The sequence shown here is derived from an EMBL/GenBank/DDBJ whole genome shotgun (WGS) entry which is preliminary data.</text>
</comment>
<dbReference type="InterPro" id="IPR043989">
    <property type="entry name" value="CCZ1/INTU/HSP4_longin_3"/>
</dbReference>
<evidence type="ECO:0000259" key="1">
    <source>
        <dbReference type="Pfam" id="PF19032"/>
    </source>
</evidence>
<gene>
    <name evidence="3" type="ORF">EGW08_014271</name>
</gene>
<evidence type="ECO:0000313" key="3">
    <source>
        <dbReference type="EMBL" id="RUS77962.1"/>
    </source>
</evidence>
<proteinExistence type="predicted"/>
<feature type="domain" description="CCZ1/INTU/HPS4 third Longin" evidence="2">
    <location>
        <begin position="407"/>
        <end position="545"/>
    </location>
</feature>
<dbReference type="OrthoDB" id="10038586at2759"/>
<dbReference type="PANTHER" id="PTHR21082">
    <property type="entry name" value="PROTEIN INTURNED"/>
    <property type="match status" value="1"/>
</dbReference>
<dbReference type="Pfam" id="PF19032">
    <property type="entry name" value="Intu_longin_2"/>
    <property type="match status" value="1"/>
</dbReference>
<keyword evidence="4" id="KW-1185">Reference proteome</keyword>
<organism evidence="3 4">
    <name type="scientific">Elysia chlorotica</name>
    <name type="common">Eastern emerald elysia</name>
    <name type="synonym">Sea slug</name>
    <dbReference type="NCBI Taxonomy" id="188477"/>
    <lineage>
        <taxon>Eukaryota</taxon>
        <taxon>Metazoa</taxon>
        <taxon>Spiralia</taxon>
        <taxon>Lophotrochozoa</taxon>
        <taxon>Mollusca</taxon>
        <taxon>Gastropoda</taxon>
        <taxon>Heterobranchia</taxon>
        <taxon>Euthyneura</taxon>
        <taxon>Panpulmonata</taxon>
        <taxon>Sacoglossa</taxon>
        <taxon>Placobranchoidea</taxon>
        <taxon>Plakobranchidae</taxon>
        <taxon>Elysia</taxon>
    </lineage>
</organism>
<feature type="domain" description="CCZ1/INTU second Longin" evidence="1">
    <location>
        <begin position="170"/>
        <end position="289"/>
    </location>
</feature>
<dbReference type="GO" id="GO:0001736">
    <property type="term" value="P:establishment of planar polarity"/>
    <property type="evidence" value="ECO:0007669"/>
    <property type="project" value="InterPro"/>
</dbReference>
<evidence type="ECO:0000259" key="2">
    <source>
        <dbReference type="Pfam" id="PF19033"/>
    </source>
</evidence>
<feature type="non-terminal residue" evidence="3">
    <location>
        <position position="1"/>
    </location>
</feature>
<dbReference type="AlphaFoldDB" id="A0A3S0ZFW9"/>